<gene>
    <name evidence="3" type="primary">LOC107027443</name>
</gene>
<dbReference type="Pfam" id="PF24758">
    <property type="entry name" value="LRR_At5g56370"/>
    <property type="match status" value="1"/>
</dbReference>
<dbReference type="Proteomes" id="UP000694930">
    <property type="component" value="Chromosome 8"/>
</dbReference>
<dbReference type="PANTHER" id="PTHR31639">
    <property type="entry name" value="F-BOX PROTEIN-LIKE"/>
    <property type="match status" value="1"/>
</dbReference>
<evidence type="ECO:0000313" key="3">
    <source>
        <dbReference type="RefSeq" id="XP_015084097.1"/>
    </source>
</evidence>
<feature type="domain" description="F-box/LRR-repeat protein 15/At3g58940/PEG3-like LRR" evidence="1">
    <location>
        <begin position="114"/>
        <end position="306"/>
    </location>
</feature>
<dbReference type="PANTHER" id="PTHR31639:SF225">
    <property type="entry name" value="F-BOX DOMAIN-CONTAINING PROTEIN"/>
    <property type="match status" value="1"/>
</dbReference>
<keyword evidence="2" id="KW-1185">Reference proteome</keyword>
<name>A0ABM1HDY4_SOLPN</name>
<dbReference type="SUPFAM" id="SSF52047">
    <property type="entry name" value="RNI-like"/>
    <property type="match status" value="1"/>
</dbReference>
<dbReference type="Gene3D" id="3.80.10.10">
    <property type="entry name" value="Ribonuclease Inhibitor"/>
    <property type="match status" value="1"/>
</dbReference>
<protein>
    <submittedName>
        <fullName evidence="3">F-box/FBD/LRR-repeat protein At1g13570-like</fullName>
    </submittedName>
</protein>
<reference evidence="3" key="2">
    <citation type="submission" date="2025-08" db="UniProtKB">
        <authorList>
            <consortium name="RefSeq"/>
        </authorList>
    </citation>
    <scope>IDENTIFICATION</scope>
</reference>
<dbReference type="GeneID" id="107027443"/>
<accession>A0ABM1HDY4</accession>
<reference evidence="2" key="1">
    <citation type="journal article" date="2014" name="Nat. Genet.">
        <title>The genome of the stress-tolerant wild tomato species Solanum pennellii.</title>
        <authorList>
            <person name="Bolger A."/>
            <person name="Scossa F."/>
            <person name="Bolger M.E."/>
            <person name="Lanz C."/>
            <person name="Maumus F."/>
            <person name="Tohge T."/>
            <person name="Quesneville H."/>
            <person name="Alseekh S."/>
            <person name="Sorensen I."/>
            <person name="Lichtenstein G."/>
            <person name="Fich E.A."/>
            <person name="Conte M."/>
            <person name="Keller H."/>
            <person name="Schneeberger K."/>
            <person name="Schwacke R."/>
            <person name="Ofner I."/>
            <person name="Vrebalov J."/>
            <person name="Xu Y."/>
            <person name="Osorio S."/>
            <person name="Aflitos S.A."/>
            <person name="Schijlen E."/>
            <person name="Jimenez-Gomez J.M."/>
            <person name="Ryngajllo M."/>
            <person name="Kimura S."/>
            <person name="Kumar R."/>
            <person name="Koenig D."/>
            <person name="Headland L.R."/>
            <person name="Maloof J.N."/>
            <person name="Sinha N."/>
            <person name="van Ham R.C."/>
            <person name="Lankhorst R.K."/>
            <person name="Mao L."/>
            <person name="Vogel A."/>
            <person name="Arsova B."/>
            <person name="Panstruga R."/>
            <person name="Fei Z."/>
            <person name="Rose J.K."/>
            <person name="Zamir D."/>
            <person name="Carrari F."/>
            <person name="Giovannoni J.J."/>
            <person name="Weigel D."/>
            <person name="Usadel B."/>
            <person name="Fernie A.R."/>
        </authorList>
    </citation>
    <scope>NUCLEOTIDE SEQUENCE [LARGE SCALE GENOMIC DNA]</scope>
    <source>
        <strain evidence="2">cv. LA0716</strain>
    </source>
</reference>
<proteinExistence type="predicted"/>
<evidence type="ECO:0000313" key="2">
    <source>
        <dbReference type="Proteomes" id="UP000694930"/>
    </source>
</evidence>
<evidence type="ECO:0000259" key="1">
    <source>
        <dbReference type="Pfam" id="PF24758"/>
    </source>
</evidence>
<sequence>MDLFLRPVPSVVKLPSTFDNGSTEVIPTRLPSALTEVVDEIPARFSDITFNHLRNVKFYDVLLEEGKMQLNKVLLAKSPVLVNMVIKPCQMETNESLNVLVEITKSQRASSKAVFVLPNFFFNYSALRHLYLKECDIQIPCFFKGFNKSIRLILKYVTLSSDTFKSLISNCPMLEDLVLKDIDNLCFMSINAPKLRSFVFRGDIQYIHLENVFVLSNVLYKPRELVLEDEDDFVNIFSSIPALECFSWDLFEVDNGSTKVIQTRLPSVLNCLKILFMSWITLGVFFELSFALCIIRSSPNLEEIEIKECILSDGDYFVCVTQEVVDEIPASFSDIKFNHLRTVRSYDVLLEEVEMHLIKVLLAKSPALVKMVIKPRQMETNKSLNVLAEITKFQRASSKAEVVYFVD</sequence>
<dbReference type="InterPro" id="IPR055411">
    <property type="entry name" value="LRR_FXL15/At3g58940/PEG3-like"/>
</dbReference>
<dbReference type="InterPro" id="IPR032675">
    <property type="entry name" value="LRR_dom_sf"/>
</dbReference>
<dbReference type="RefSeq" id="XP_015084097.1">
    <property type="nucleotide sequence ID" value="XM_015228611.1"/>
</dbReference>
<organism evidence="2 3">
    <name type="scientific">Solanum pennellii</name>
    <name type="common">Tomato</name>
    <name type="synonym">Lycopersicon pennellii</name>
    <dbReference type="NCBI Taxonomy" id="28526"/>
    <lineage>
        <taxon>Eukaryota</taxon>
        <taxon>Viridiplantae</taxon>
        <taxon>Streptophyta</taxon>
        <taxon>Embryophyta</taxon>
        <taxon>Tracheophyta</taxon>
        <taxon>Spermatophyta</taxon>
        <taxon>Magnoliopsida</taxon>
        <taxon>eudicotyledons</taxon>
        <taxon>Gunneridae</taxon>
        <taxon>Pentapetalae</taxon>
        <taxon>asterids</taxon>
        <taxon>lamiids</taxon>
        <taxon>Solanales</taxon>
        <taxon>Solanaceae</taxon>
        <taxon>Solanoideae</taxon>
        <taxon>Solaneae</taxon>
        <taxon>Solanum</taxon>
        <taxon>Solanum subgen. Lycopersicon</taxon>
    </lineage>
</organism>